<dbReference type="Proteomes" id="UP000807469">
    <property type="component" value="Unassembled WGS sequence"/>
</dbReference>
<dbReference type="EMBL" id="MU155663">
    <property type="protein sequence ID" value="KAF9471561.1"/>
    <property type="molecule type" value="Genomic_DNA"/>
</dbReference>
<sequence length="107" mass="11359">MRRKACKASVGSPRRDGVATCMGALCTSIDLAGTAQVRLLKWGGSGGGNTWRHFRNGWGEHMNKGAERWTQGAYLVGLPLSGLPFSPPPCALSFFVGNVPASLLRGE</sequence>
<keyword evidence="2" id="KW-1185">Reference proteome</keyword>
<proteinExistence type="predicted"/>
<dbReference type="AlphaFoldDB" id="A0A9P6CLT6"/>
<name>A0A9P6CLT6_9AGAR</name>
<evidence type="ECO:0000313" key="2">
    <source>
        <dbReference type="Proteomes" id="UP000807469"/>
    </source>
</evidence>
<gene>
    <name evidence="1" type="ORF">BDN70DRAFT_888002</name>
</gene>
<evidence type="ECO:0000313" key="1">
    <source>
        <dbReference type="EMBL" id="KAF9471561.1"/>
    </source>
</evidence>
<reference evidence="1" key="1">
    <citation type="submission" date="2020-11" db="EMBL/GenBank/DDBJ databases">
        <authorList>
            <consortium name="DOE Joint Genome Institute"/>
            <person name="Ahrendt S."/>
            <person name="Riley R."/>
            <person name="Andreopoulos W."/>
            <person name="Labutti K."/>
            <person name="Pangilinan J."/>
            <person name="Ruiz-Duenas F.J."/>
            <person name="Barrasa J.M."/>
            <person name="Sanchez-Garcia M."/>
            <person name="Camarero S."/>
            <person name="Miyauchi S."/>
            <person name="Serrano A."/>
            <person name="Linde D."/>
            <person name="Babiker R."/>
            <person name="Drula E."/>
            <person name="Ayuso-Fernandez I."/>
            <person name="Pacheco R."/>
            <person name="Padilla G."/>
            <person name="Ferreira P."/>
            <person name="Barriuso J."/>
            <person name="Kellner H."/>
            <person name="Castanera R."/>
            <person name="Alfaro M."/>
            <person name="Ramirez L."/>
            <person name="Pisabarro A.G."/>
            <person name="Kuo A."/>
            <person name="Tritt A."/>
            <person name="Lipzen A."/>
            <person name="He G."/>
            <person name="Yan M."/>
            <person name="Ng V."/>
            <person name="Cullen D."/>
            <person name="Martin F."/>
            <person name="Rosso M.-N."/>
            <person name="Henrissat B."/>
            <person name="Hibbett D."/>
            <person name="Martinez A.T."/>
            <person name="Grigoriev I.V."/>
        </authorList>
    </citation>
    <scope>NUCLEOTIDE SEQUENCE</scope>
    <source>
        <strain evidence="1">CIRM-BRFM 674</strain>
    </source>
</reference>
<protein>
    <submittedName>
        <fullName evidence="1">Uncharacterized protein</fullName>
    </submittedName>
</protein>
<accession>A0A9P6CLT6</accession>
<comment type="caution">
    <text evidence="1">The sequence shown here is derived from an EMBL/GenBank/DDBJ whole genome shotgun (WGS) entry which is preliminary data.</text>
</comment>
<organism evidence="1 2">
    <name type="scientific">Pholiota conissans</name>
    <dbReference type="NCBI Taxonomy" id="109636"/>
    <lineage>
        <taxon>Eukaryota</taxon>
        <taxon>Fungi</taxon>
        <taxon>Dikarya</taxon>
        <taxon>Basidiomycota</taxon>
        <taxon>Agaricomycotina</taxon>
        <taxon>Agaricomycetes</taxon>
        <taxon>Agaricomycetidae</taxon>
        <taxon>Agaricales</taxon>
        <taxon>Agaricineae</taxon>
        <taxon>Strophariaceae</taxon>
        <taxon>Pholiota</taxon>
    </lineage>
</organism>